<dbReference type="AlphaFoldDB" id="A0A1J4JTQ1"/>
<dbReference type="OrthoDB" id="10262026at2759"/>
<reference evidence="10" key="1">
    <citation type="submission" date="2016-10" db="EMBL/GenBank/DDBJ databases">
        <authorList>
            <person name="Benchimol M."/>
            <person name="Almeida L.G."/>
            <person name="Vasconcelos A.T."/>
            <person name="Perreira-Neves A."/>
            <person name="Rosa I.A."/>
            <person name="Tasca T."/>
            <person name="Bogo M.R."/>
            <person name="de Souza W."/>
        </authorList>
    </citation>
    <scope>NUCLEOTIDE SEQUENCE [LARGE SCALE GENOMIC DNA]</scope>
    <source>
        <strain evidence="10">K</strain>
    </source>
</reference>
<evidence type="ECO:0000256" key="6">
    <source>
        <dbReference type="ARBA" id="ARBA00023306"/>
    </source>
</evidence>
<dbReference type="GO" id="GO:0045842">
    <property type="term" value="P:positive regulation of mitotic metaphase/anaphase transition"/>
    <property type="evidence" value="ECO:0007669"/>
    <property type="project" value="TreeGrafter"/>
</dbReference>
<evidence type="ECO:0000256" key="2">
    <source>
        <dbReference type="ARBA" id="ARBA00022737"/>
    </source>
</evidence>
<feature type="compositionally biased region" description="Low complexity" evidence="8">
    <location>
        <begin position="506"/>
        <end position="519"/>
    </location>
</feature>
<evidence type="ECO:0000313" key="10">
    <source>
        <dbReference type="EMBL" id="OHT01816.1"/>
    </source>
</evidence>
<gene>
    <name evidence="10" type="primary">APC8</name>
    <name evidence="10" type="ORF">TRFO_07372</name>
</gene>
<keyword evidence="1" id="KW-0132">Cell division</keyword>
<name>A0A1J4JTQ1_9EUKA</name>
<evidence type="ECO:0000256" key="7">
    <source>
        <dbReference type="PROSITE-ProRule" id="PRU00339"/>
    </source>
</evidence>
<dbReference type="Pfam" id="PF04049">
    <property type="entry name" value="ANAPC8"/>
    <property type="match status" value="1"/>
</dbReference>
<dbReference type="EMBL" id="MLAK01000893">
    <property type="protein sequence ID" value="OHT01816.1"/>
    <property type="molecule type" value="Genomic_DNA"/>
</dbReference>
<evidence type="ECO:0000256" key="4">
    <source>
        <dbReference type="ARBA" id="ARBA00022786"/>
    </source>
</evidence>
<dbReference type="Gene3D" id="1.25.40.10">
    <property type="entry name" value="Tetratricopeptide repeat domain"/>
    <property type="match status" value="2"/>
</dbReference>
<evidence type="ECO:0000313" key="11">
    <source>
        <dbReference type="Proteomes" id="UP000179807"/>
    </source>
</evidence>
<feature type="repeat" description="TPR" evidence="7">
    <location>
        <begin position="235"/>
        <end position="268"/>
    </location>
</feature>
<keyword evidence="6" id="KW-0131">Cell cycle</keyword>
<dbReference type="Pfam" id="PF13432">
    <property type="entry name" value="TPR_16"/>
    <property type="match status" value="1"/>
</dbReference>
<dbReference type="InterPro" id="IPR019734">
    <property type="entry name" value="TPR_rpt"/>
</dbReference>
<accession>A0A1J4JTQ1</accession>
<dbReference type="Pfam" id="PF13181">
    <property type="entry name" value="TPR_8"/>
    <property type="match status" value="1"/>
</dbReference>
<dbReference type="SUPFAM" id="SSF48452">
    <property type="entry name" value="TPR-like"/>
    <property type="match status" value="2"/>
</dbReference>
<feature type="region of interest" description="Disordered" evidence="8">
    <location>
        <begin position="500"/>
        <end position="519"/>
    </location>
</feature>
<sequence length="519" mass="60043">MEFPPIDQTELASSYSVLTERCLNQSASWLLEFMLSTDQITTLSFEPQSPNFLLAQSLFSIGEFNRVEFILKDNTDQQSLSLKFLSKLFSIQRELEQTVSTTSSFLGSLSVPDSSHFDRYSSLIKEMNALESQFDAINIYIFSAALAKGGRYKEAVQQLVTSVNLFPCNRSAWNLLLSTLVRFDNAYIDDILLVLPNHWTRLFFMVDLFAEIQKNRESLHYLQILLEKLSIPRTSSVIALQAKVYYHKRDFDHAQKLFEELRKVDPYHFETMELYSNLLFVKEDVAGLSELSQALSSIDKCRPETLTVSGNFYGINGKHDEAIYNFSSALCADSSFTFAWTLIGHEFVELENVSAAMASYSRAYESNPHDFRAIYGLGRVYEMSKMPYHAALYYRNAVIVNPNDWRMWIALGEIYDELFENDNAMVCYKKAVRLPDCDSIIYYKLGLNFYNRDEEERAAFCFDKFINNSDKPKEVKDAMMKLQQYYIHIDDKEKIEELNNRQNTYSQSFSETENSSSLM</sequence>
<evidence type="ECO:0000256" key="3">
    <source>
        <dbReference type="ARBA" id="ARBA00022776"/>
    </source>
</evidence>
<dbReference type="PANTHER" id="PTHR12558">
    <property type="entry name" value="CELL DIVISION CYCLE 16,23,27"/>
    <property type="match status" value="1"/>
</dbReference>
<feature type="repeat" description="TPR" evidence="7">
    <location>
        <begin position="337"/>
        <end position="370"/>
    </location>
</feature>
<dbReference type="RefSeq" id="XP_068354952.1">
    <property type="nucleotide sequence ID" value="XM_068493642.1"/>
</dbReference>
<dbReference type="PROSITE" id="PS50005">
    <property type="entry name" value="TPR"/>
    <property type="match status" value="2"/>
</dbReference>
<evidence type="ECO:0000259" key="9">
    <source>
        <dbReference type="Pfam" id="PF04049"/>
    </source>
</evidence>
<dbReference type="VEuPathDB" id="TrichDB:TRFO_07372"/>
<dbReference type="GO" id="GO:0005680">
    <property type="term" value="C:anaphase-promoting complex"/>
    <property type="evidence" value="ECO:0007669"/>
    <property type="project" value="InterPro"/>
</dbReference>
<dbReference type="GO" id="GO:0031145">
    <property type="term" value="P:anaphase-promoting complex-dependent catabolic process"/>
    <property type="evidence" value="ECO:0007669"/>
    <property type="project" value="TreeGrafter"/>
</dbReference>
<dbReference type="PANTHER" id="PTHR12558:SF10">
    <property type="entry name" value="CELL DIVISION CYCLE PROTEIN 23 HOMOLOG"/>
    <property type="match status" value="1"/>
</dbReference>
<evidence type="ECO:0000256" key="8">
    <source>
        <dbReference type="SAM" id="MobiDB-lite"/>
    </source>
</evidence>
<keyword evidence="5 7" id="KW-0802">TPR repeat</keyword>
<protein>
    <submittedName>
        <fullName evidence="10">Anaphase-promoting complex subunit 8</fullName>
    </submittedName>
</protein>
<dbReference type="SMART" id="SM00028">
    <property type="entry name" value="TPR"/>
    <property type="match status" value="6"/>
</dbReference>
<dbReference type="GO" id="GO:0051301">
    <property type="term" value="P:cell division"/>
    <property type="evidence" value="ECO:0007669"/>
    <property type="project" value="UniProtKB-KW"/>
</dbReference>
<comment type="caution">
    <text evidence="10">The sequence shown here is derived from an EMBL/GenBank/DDBJ whole genome shotgun (WGS) entry which is preliminary data.</text>
</comment>
<keyword evidence="4" id="KW-0833">Ubl conjugation pathway</keyword>
<keyword evidence="3" id="KW-0498">Mitosis</keyword>
<dbReference type="GeneID" id="94828346"/>
<keyword evidence="11" id="KW-1185">Reference proteome</keyword>
<evidence type="ECO:0000256" key="1">
    <source>
        <dbReference type="ARBA" id="ARBA00022618"/>
    </source>
</evidence>
<evidence type="ECO:0000256" key="5">
    <source>
        <dbReference type="ARBA" id="ARBA00022803"/>
    </source>
</evidence>
<organism evidence="10 11">
    <name type="scientific">Tritrichomonas foetus</name>
    <dbReference type="NCBI Taxonomy" id="1144522"/>
    <lineage>
        <taxon>Eukaryota</taxon>
        <taxon>Metamonada</taxon>
        <taxon>Parabasalia</taxon>
        <taxon>Tritrichomonadida</taxon>
        <taxon>Tritrichomonadidae</taxon>
        <taxon>Tritrichomonas</taxon>
    </lineage>
</organism>
<dbReference type="GO" id="GO:0016567">
    <property type="term" value="P:protein ubiquitination"/>
    <property type="evidence" value="ECO:0007669"/>
    <property type="project" value="TreeGrafter"/>
</dbReference>
<dbReference type="Proteomes" id="UP000179807">
    <property type="component" value="Unassembled WGS sequence"/>
</dbReference>
<keyword evidence="2" id="KW-0677">Repeat</keyword>
<proteinExistence type="predicted"/>
<feature type="domain" description="Cdc23" evidence="9">
    <location>
        <begin position="49"/>
        <end position="225"/>
    </location>
</feature>
<dbReference type="InterPro" id="IPR011990">
    <property type="entry name" value="TPR-like_helical_dom_sf"/>
</dbReference>
<dbReference type="InterPro" id="IPR007192">
    <property type="entry name" value="APC8"/>
</dbReference>